<dbReference type="Proteomes" id="UP000319212">
    <property type="component" value="Unassembled WGS sequence"/>
</dbReference>
<reference evidence="1 2" key="1">
    <citation type="journal article" date="2019" name="Environ. Microbiol.">
        <title>Species interactions and distinct microbial communities in high Arctic permafrost affected cryosols are associated with the CH4 and CO2 gas fluxes.</title>
        <authorList>
            <person name="Altshuler I."/>
            <person name="Hamel J."/>
            <person name="Turney S."/>
            <person name="Magnuson E."/>
            <person name="Levesque R."/>
            <person name="Greer C."/>
            <person name="Whyte L.G."/>
        </authorList>
    </citation>
    <scope>NUCLEOTIDE SEQUENCE [LARGE SCALE GENOMIC DNA]</scope>
    <source>
        <strain evidence="1 2">S06.C</strain>
    </source>
</reference>
<accession>A0A502DZ81</accession>
<keyword evidence="1" id="KW-0489">Methyltransferase</keyword>
<dbReference type="InterPro" id="IPR029063">
    <property type="entry name" value="SAM-dependent_MTases_sf"/>
</dbReference>
<dbReference type="EMBL" id="RCZI01000001">
    <property type="protein sequence ID" value="TPG30637.1"/>
    <property type="molecule type" value="Genomic_DNA"/>
</dbReference>
<dbReference type="Pfam" id="PF13489">
    <property type="entry name" value="Methyltransf_23"/>
    <property type="match status" value="1"/>
</dbReference>
<dbReference type="GO" id="GO:0008168">
    <property type="term" value="F:methyltransferase activity"/>
    <property type="evidence" value="ECO:0007669"/>
    <property type="project" value="UniProtKB-KW"/>
</dbReference>
<dbReference type="Gene3D" id="3.40.50.150">
    <property type="entry name" value="Vaccinia Virus protein VP39"/>
    <property type="match status" value="1"/>
</dbReference>
<dbReference type="SUPFAM" id="SSF53335">
    <property type="entry name" value="S-adenosyl-L-methionine-dependent methyltransferases"/>
    <property type="match status" value="1"/>
</dbReference>
<gene>
    <name evidence="1" type="ORF">EAH82_03995</name>
</gene>
<keyword evidence="1" id="KW-0808">Transferase</keyword>
<organism evidence="1 2">
    <name type="scientific">Variovorax guangxiensis</name>
    <dbReference type="NCBI Taxonomy" id="1775474"/>
    <lineage>
        <taxon>Bacteria</taxon>
        <taxon>Pseudomonadati</taxon>
        <taxon>Pseudomonadota</taxon>
        <taxon>Betaproteobacteria</taxon>
        <taxon>Burkholderiales</taxon>
        <taxon>Comamonadaceae</taxon>
        <taxon>Variovorax</taxon>
    </lineage>
</organism>
<comment type="caution">
    <text evidence="1">The sequence shown here is derived from an EMBL/GenBank/DDBJ whole genome shotgun (WGS) entry which is preliminary data.</text>
</comment>
<evidence type="ECO:0000313" key="1">
    <source>
        <dbReference type="EMBL" id="TPG30637.1"/>
    </source>
</evidence>
<protein>
    <submittedName>
        <fullName evidence="1">Class I SAM-dependent methyltransferase</fullName>
    </submittedName>
</protein>
<proteinExistence type="predicted"/>
<sequence length="251" mass="27264">MTTSSTLSTDAAWRRLHEKASAPYRQAGKFGWHFARGKLGRDPAFRGMLERRLIGARHGRILDIGSGQSLTASLLTEAAAMQAAGHWPAGWPATPARIEYTGIELMPKDVARAQAAIGHFEPTPRILCADMCSAALPACDLVVILDVLHYVDHAAQEGVLQRVHQALSPGGRLLLRVGDAGSTRGFAISQWVDRTVTRVRGHRVSPTWGRTLVEWKALLQRLGFAVQSIPMSQGTPFANVLLVADVEPVQP</sequence>
<dbReference type="OrthoDB" id="5565939at2"/>
<name>A0A502DZ81_9BURK</name>
<dbReference type="GO" id="GO:0032259">
    <property type="term" value="P:methylation"/>
    <property type="evidence" value="ECO:0007669"/>
    <property type="project" value="UniProtKB-KW"/>
</dbReference>
<dbReference type="RefSeq" id="WP_140838777.1">
    <property type="nucleotide sequence ID" value="NZ_RCZI01000001.1"/>
</dbReference>
<dbReference type="CDD" id="cd02440">
    <property type="entry name" value="AdoMet_MTases"/>
    <property type="match status" value="1"/>
</dbReference>
<dbReference type="AlphaFoldDB" id="A0A502DZ81"/>
<evidence type="ECO:0000313" key="2">
    <source>
        <dbReference type="Proteomes" id="UP000319212"/>
    </source>
</evidence>